<dbReference type="EMBL" id="OY731400">
    <property type="protein sequence ID" value="CAJ1936210.1"/>
    <property type="molecule type" value="Genomic_DNA"/>
</dbReference>
<proteinExistence type="predicted"/>
<organism evidence="2 3">
    <name type="scientific">Sphenostylis stenocarpa</name>
    <dbReference type="NCBI Taxonomy" id="92480"/>
    <lineage>
        <taxon>Eukaryota</taxon>
        <taxon>Viridiplantae</taxon>
        <taxon>Streptophyta</taxon>
        <taxon>Embryophyta</taxon>
        <taxon>Tracheophyta</taxon>
        <taxon>Spermatophyta</taxon>
        <taxon>Magnoliopsida</taxon>
        <taxon>eudicotyledons</taxon>
        <taxon>Gunneridae</taxon>
        <taxon>Pentapetalae</taxon>
        <taxon>rosids</taxon>
        <taxon>fabids</taxon>
        <taxon>Fabales</taxon>
        <taxon>Fabaceae</taxon>
        <taxon>Papilionoideae</taxon>
        <taxon>50 kb inversion clade</taxon>
        <taxon>NPAAA clade</taxon>
        <taxon>indigoferoid/millettioid clade</taxon>
        <taxon>Phaseoleae</taxon>
        <taxon>Sphenostylis</taxon>
    </lineage>
</organism>
<evidence type="ECO:0000256" key="1">
    <source>
        <dbReference type="SAM" id="MobiDB-lite"/>
    </source>
</evidence>
<keyword evidence="3" id="KW-1185">Reference proteome</keyword>
<dbReference type="Gramene" id="rna-AYBTSS11_LOCUS7363">
    <property type="protein sequence ID" value="CAJ1936210.1"/>
    <property type="gene ID" value="gene-AYBTSS11_LOCUS7363"/>
</dbReference>
<evidence type="ECO:0000313" key="3">
    <source>
        <dbReference type="Proteomes" id="UP001189624"/>
    </source>
</evidence>
<feature type="region of interest" description="Disordered" evidence="1">
    <location>
        <begin position="1"/>
        <end position="28"/>
    </location>
</feature>
<gene>
    <name evidence="2" type="ORF">AYBTSS11_LOCUS7363</name>
</gene>
<name>A0AA86VB81_9FABA</name>
<protein>
    <submittedName>
        <fullName evidence="2">Uncharacterized protein</fullName>
    </submittedName>
</protein>
<evidence type="ECO:0000313" key="2">
    <source>
        <dbReference type="EMBL" id="CAJ1936210.1"/>
    </source>
</evidence>
<sequence>MCDEEKEESEIRCNMSGETKTKTKPKTKTVRDGITVRQGKLLLRVEDELAFLLEWSDGIIFLDKCSDDIILGVVVASNVRLQRPLAASFT</sequence>
<reference evidence="2" key="1">
    <citation type="submission" date="2023-10" db="EMBL/GenBank/DDBJ databases">
        <authorList>
            <person name="Domelevo Entfellner J.-B."/>
        </authorList>
    </citation>
    <scope>NUCLEOTIDE SEQUENCE</scope>
</reference>
<dbReference type="AlphaFoldDB" id="A0AA86VB81"/>
<dbReference type="Proteomes" id="UP001189624">
    <property type="component" value="Chromosome 3"/>
</dbReference>
<accession>A0AA86VB81</accession>